<reference evidence="11 12" key="1">
    <citation type="submission" date="2018-04" db="EMBL/GenBank/DDBJ databases">
        <title>Genomic Encyclopedia of Type Strains, Phase III (KMG-III): the genomes of soil and plant-associated and newly described type strains.</title>
        <authorList>
            <person name="Whitman W."/>
        </authorList>
    </citation>
    <scope>NUCLEOTIDE SEQUENCE [LARGE SCALE GENOMIC DNA]</scope>
    <source>
        <strain evidence="11 12">NW12</strain>
    </source>
</reference>
<feature type="transmembrane region" description="Helical" evidence="9">
    <location>
        <begin position="294"/>
        <end position="310"/>
    </location>
</feature>
<sequence length="523" mass="54825">MEHSPPHPCSPAKAGAQTGHPPSRVNILLLGGLAALYIALALLRPVDHDESQYVAAAVLTAHGLLPYRDFAYLQTPLQPFLLAPIAVLTGAWTWPALRLANALLGLASVAFVHAAARRTGASPATARLCAALFATTDILLFSIGTARNDALPAACLAAALWLIVREDRTRAGALTIGLLLAAAVAAKISYAFPAAAYGLYALVHPRHRVWLVALGALPVVAFVGWTFALSPEGFLFGTLHFPAQAPAEYYAARPWKLSLAAKALDTLKFLALGAALPALVLVARAAIRRRRVTLPDLLVLAGLVAALLPVPTWRQYLLPMLPPLFVALAAVWTAQPPTRATTRIMAVFALLGLAPTLTALAEPGRLPLVTAMREAATLRRTLDARGIAGPIVTLSPQILPATGRLPDPRFAAGPFYFRSCTLLDPAAEARLHLVARDRLRLAPGTVILTGGESAATAGDSQLDAALEKAASGAVAVPGTRFRLSVTPPAAPVAPRSARHNSPPVPPHAHDPSGPAPTPRPPRA</sequence>
<feature type="transmembrane region" description="Helical" evidence="9">
    <location>
        <begin position="171"/>
        <end position="197"/>
    </location>
</feature>
<keyword evidence="5 9" id="KW-0812">Transmembrane</keyword>
<feature type="region of interest" description="Disordered" evidence="8">
    <location>
        <begin position="484"/>
        <end position="523"/>
    </location>
</feature>
<evidence type="ECO:0000256" key="1">
    <source>
        <dbReference type="ARBA" id="ARBA00004651"/>
    </source>
</evidence>
<gene>
    <name evidence="11" type="ORF">C8J24_0929</name>
</gene>
<dbReference type="GO" id="GO:0005886">
    <property type="term" value="C:plasma membrane"/>
    <property type="evidence" value="ECO:0007669"/>
    <property type="project" value="UniProtKB-SubCell"/>
</dbReference>
<dbReference type="GO" id="GO:0009103">
    <property type="term" value="P:lipopolysaccharide biosynthetic process"/>
    <property type="evidence" value="ECO:0007669"/>
    <property type="project" value="UniProtKB-ARBA"/>
</dbReference>
<evidence type="ECO:0000313" key="11">
    <source>
        <dbReference type="EMBL" id="PTM47530.1"/>
    </source>
</evidence>
<feature type="transmembrane region" description="Helical" evidence="9">
    <location>
        <begin position="269"/>
        <end position="287"/>
    </location>
</feature>
<feature type="transmembrane region" description="Helical" evidence="9">
    <location>
        <begin position="25"/>
        <end position="43"/>
    </location>
</feature>
<dbReference type="Pfam" id="PF13231">
    <property type="entry name" value="PMT_2"/>
    <property type="match status" value="1"/>
</dbReference>
<dbReference type="InterPro" id="IPR038731">
    <property type="entry name" value="RgtA/B/C-like"/>
</dbReference>
<evidence type="ECO:0000256" key="7">
    <source>
        <dbReference type="ARBA" id="ARBA00023136"/>
    </source>
</evidence>
<proteinExistence type="predicted"/>
<evidence type="ECO:0000256" key="9">
    <source>
        <dbReference type="SAM" id="Phobius"/>
    </source>
</evidence>
<feature type="transmembrane region" description="Helical" evidence="9">
    <location>
        <begin position="209"/>
        <end position="228"/>
    </location>
</feature>
<keyword evidence="2" id="KW-1003">Cell membrane</keyword>
<feature type="compositionally biased region" description="Pro residues" evidence="8">
    <location>
        <begin position="513"/>
        <end position="523"/>
    </location>
</feature>
<evidence type="ECO:0000256" key="8">
    <source>
        <dbReference type="SAM" id="MobiDB-lite"/>
    </source>
</evidence>
<keyword evidence="12" id="KW-1185">Reference proteome</keyword>
<evidence type="ECO:0000256" key="5">
    <source>
        <dbReference type="ARBA" id="ARBA00022692"/>
    </source>
</evidence>
<comment type="subcellular location">
    <subcellularLocation>
        <location evidence="1">Cell membrane</location>
        <topology evidence="1">Multi-pass membrane protein</topology>
    </subcellularLocation>
</comment>
<keyword evidence="7 9" id="KW-0472">Membrane</keyword>
<dbReference type="InterPro" id="IPR050297">
    <property type="entry name" value="LipidA_mod_glycosyltrf_83"/>
</dbReference>
<feature type="domain" description="Glycosyltransferase RgtA/B/C/D-like" evidence="10">
    <location>
        <begin position="75"/>
        <end position="215"/>
    </location>
</feature>
<evidence type="ECO:0000256" key="3">
    <source>
        <dbReference type="ARBA" id="ARBA00022676"/>
    </source>
</evidence>
<accession>A0A2T4YUP1</accession>
<dbReference type="AlphaFoldDB" id="A0A2T4YUP1"/>
<dbReference type="EMBL" id="PZZN01000001">
    <property type="protein sequence ID" value="PTM47530.1"/>
    <property type="molecule type" value="Genomic_DNA"/>
</dbReference>
<dbReference type="PANTHER" id="PTHR33908">
    <property type="entry name" value="MANNOSYLTRANSFERASE YKCB-RELATED"/>
    <property type="match status" value="1"/>
</dbReference>
<feature type="transmembrane region" description="Helical" evidence="9">
    <location>
        <begin position="100"/>
        <end position="116"/>
    </location>
</feature>
<protein>
    <submittedName>
        <fullName evidence="11">4-amino-4-deoxy-L-arabinose transferase-like glycosyltransferase</fullName>
    </submittedName>
</protein>
<feature type="transmembrane region" description="Helical" evidence="9">
    <location>
        <begin position="128"/>
        <end position="146"/>
    </location>
</feature>
<evidence type="ECO:0000256" key="2">
    <source>
        <dbReference type="ARBA" id="ARBA00022475"/>
    </source>
</evidence>
<comment type="caution">
    <text evidence="11">The sequence shown here is derived from an EMBL/GenBank/DDBJ whole genome shotgun (WGS) entry which is preliminary data.</text>
</comment>
<keyword evidence="4 11" id="KW-0808">Transferase</keyword>
<evidence type="ECO:0000256" key="6">
    <source>
        <dbReference type="ARBA" id="ARBA00022989"/>
    </source>
</evidence>
<organism evidence="11 12">
    <name type="scientific">Sphingomonas aerolata</name>
    <dbReference type="NCBI Taxonomy" id="185951"/>
    <lineage>
        <taxon>Bacteria</taxon>
        <taxon>Pseudomonadati</taxon>
        <taxon>Pseudomonadota</taxon>
        <taxon>Alphaproteobacteria</taxon>
        <taxon>Sphingomonadales</taxon>
        <taxon>Sphingomonadaceae</taxon>
        <taxon>Sphingomonas</taxon>
    </lineage>
</organism>
<keyword evidence="3" id="KW-0328">Glycosyltransferase</keyword>
<evidence type="ECO:0000256" key="4">
    <source>
        <dbReference type="ARBA" id="ARBA00022679"/>
    </source>
</evidence>
<feature type="compositionally biased region" description="Low complexity" evidence="8">
    <location>
        <begin position="484"/>
        <end position="495"/>
    </location>
</feature>
<dbReference type="Proteomes" id="UP000240996">
    <property type="component" value="Unassembled WGS sequence"/>
</dbReference>
<name>A0A2T4YUP1_9SPHN</name>
<dbReference type="PANTHER" id="PTHR33908:SF11">
    <property type="entry name" value="MEMBRANE PROTEIN"/>
    <property type="match status" value="1"/>
</dbReference>
<evidence type="ECO:0000313" key="12">
    <source>
        <dbReference type="Proteomes" id="UP000240996"/>
    </source>
</evidence>
<keyword evidence="6 9" id="KW-1133">Transmembrane helix</keyword>
<evidence type="ECO:0000259" key="10">
    <source>
        <dbReference type="Pfam" id="PF13231"/>
    </source>
</evidence>
<dbReference type="GO" id="GO:0016763">
    <property type="term" value="F:pentosyltransferase activity"/>
    <property type="evidence" value="ECO:0007669"/>
    <property type="project" value="TreeGrafter"/>
</dbReference>